<dbReference type="EMBL" id="JACWZY010000010">
    <property type="protein sequence ID" value="MBD2701686.1"/>
    <property type="molecule type" value="Genomic_DNA"/>
</dbReference>
<evidence type="ECO:0000313" key="2">
    <source>
        <dbReference type="Proteomes" id="UP000598820"/>
    </source>
</evidence>
<evidence type="ECO:0000313" key="1">
    <source>
        <dbReference type="EMBL" id="MBD2701686.1"/>
    </source>
</evidence>
<sequence>MTVGIVHYGFLKPLFVTDRNVARLNRDNESTERRNCVLRIYSQVCKLLAVRIKFAQHS</sequence>
<comment type="caution">
    <text evidence="1">The sequence shown here is derived from an EMBL/GenBank/DDBJ whole genome shotgun (WGS) entry which is preliminary data.</text>
</comment>
<proteinExistence type="predicted"/>
<dbReference type="RefSeq" id="WP_190887543.1">
    <property type="nucleotide sequence ID" value="NZ_JACWZY010000010.1"/>
</dbReference>
<dbReference type="AlphaFoldDB" id="A0A926XX73"/>
<gene>
    <name evidence="1" type="ORF">IC229_13630</name>
</gene>
<accession>A0A926XX73</accession>
<reference evidence="1" key="1">
    <citation type="submission" date="2020-09" db="EMBL/GenBank/DDBJ databases">
        <authorList>
            <person name="Kim M.K."/>
        </authorList>
    </citation>
    <scope>NUCLEOTIDE SEQUENCE</scope>
    <source>
        <strain evidence="1">BT702</strain>
    </source>
</reference>
<organism evidence="1 2">
    <name type="scientific">Spirosoma profusum</name>
    <dbReference type="NCBI Taxonomy" id="2771354"/>
    <lineage>
        <taxon>Bacteria</taxon>
        <taxon>Pseudomonadati</taxon>
        <taxon>Bacteroidota</taxon>
        <taxon>Cytophagia</taxon>
        <taxon>Cytophagales</taxon>
        <taxon>Cytophagaceae</taxon>
        <taxon>Spirosoma</taxon>
    </lineage>
</organism>
<dbReference type="Proteomes" id="UP000598820">
    <property type="component" value="Unassembled WGS sequence"/>
</dbReference>
<keyword evidence="2" id="KW-1185">Reference proteome</keyword>
<name>A0A926XX73_9BACT</name>
<protein>
    <submittedName>
        <fullName evidence="1">Uncharacterized protein</fullName>
    </submittedName>
</protein>